<keyword evidence="1" id="KW-0472">Membrane</keyword>
<dbReference type="RefSeq" id="WP_089215859.1">
    <property type="nucleotide sequence ID" value="NZ_CP076394.1"/>
</dbReference>
<accession>A0A239HWW2</accession>
<keyword evidence="3" id="KW-1185">Reference proteome</keyword>
<dbReference type="Pfam" id="PF10027">
    <property type="entry name" value="DUF2269"/>
    <property type="match status" value="1"/>
</dbReference>
<dbReference type="AlphaFoldDB" id="A0A239HWW2"/>
<keyword evidence="1" id="KW-0812">Transmembrane</keyword>
<name>A0A239HWW2_9SPHN</name>
<feature type="transmembrane region" description="Helical" evidence="1">
    <location>
        <begin position="52"/>
        <end position="73"/>
    </location>
</feature>
<keyword evidence="1" id="KW-1133">Transmembrane helix</keyword>
<evidence type="ECO:0000313" key="3">
    <source>
        <dbReference type="Proteomes" id="UP000198339"/>
    </source>
</evidence>
<dbReference type="Proteomes" id="UP000198339">
    <property type="component" value="Unassembled WGS sequence"/>
</dbReference>
<protein>
    <submittedName>
        <fullName evidence="2">Uncharacterized membrane protein</fullName>
    </submittedName>
</protein>
<sequence>MIDPYLLMKTLHIVGSTVLFGFGAGTAWYFWSAHLTRDAATIASVGRMVVRADWIFTGTSGIVQPASGLWLVFHAGYSPTESWLAATYALYLLAFACWVPVVGLQIRATRLAAAAAQMGTPLGTDYARTMRLWFLLGWPAFLGLLGVFWLMVAKPALW</sequence>
<feature type="transmembrane region" description="Helical" evidence="1">
    <location>
        <begin position="12"/>
        <end position="31"/>
    </location>
</feature>
<feature type="transmembrane region" description="Helical" evidence="1">
    <location>
        <begin position="132"/>
        <end position="152"/>
    </location>
</feature>
<dbReference type="EMBL" id="FZPA01000006">
    <property type="protein sequence ID" value="SNS85193.1"/>
    <property type="molecule type" value="Genomic_DNA"/>
</dbReference>
<proteinExistence type="predicted"/>
<organism evidence="2 3">
    <name type="scientific">Sphingopyxis indica</name>
    <dbReference type="NCBI Taxonomy" id="436663"/>
    <lineage>
        <taxon>Bacteria</taxon>
        <taxon>Pseudomonadati</taxon>
        <taxon>Pseudomonadota</taxon>
        <taxon>Alphaproteobacteria</taxon>
        <taxon>Sphingomonadales</taxon>
        <taxon>Sphingomonadaceae</taxon>
        <taxon>Sphingopyxis</taxon>
    </lineage>
</organism>
<evidence type="ECO:0000313" key="2">
    <source>
        <dbReference type="EMBL" id="SNS85193.1"/>
    </source>
</evidence>
<gene>
    <name evidence="2" type="ORF">SAMN06295955_106141</name>
</gene>
<evidence type="ECO:0000256" key="1">
    <source>
        <dbReference type="SAM" id="Phobius"/>
    </source>
</evidence>
<feature type="transmembrane region" description="Helical" evidence="1">
    <location>
        <begin position="85"/>
        <end position="104"/>
    </location>
</feature>
<dbReference type="OrthoDB" id="9786302at2"/>
<dbReference type="InterPro" id="IPR018729">
    <property type="entry name" value="DUF2269_transmembrane"/>
</dbReference>
<reference evidence="2 3" key="1">
    <citation type="submission" date="2017-06" db="EMBL/GenBank/DDBJ databases">
        <authorList>
            <person name="Kim H.J."/>
            <person name="Triplett B.A."/>
        </authorList>
    </citation>
    <scope>NUCLEOTIDE SEQUENCE [LARGE SCALE GENOMIC DNA]</scope>
    <source>
        <strain evidence="2 3">DS15</strain>
    </source>
</reference>